<dbReference type="GO" id="GO:0046872">
    <property type="term" value="F:metal ion binding"/>
    <property type="evidence" value="ECO:0007669"/>
    <property type="project" value="UniProtKB-KW"/>
</dbReference>
<reference evidence="12" key="1">
    <citation type="journal article" date="2020" name="Nature">
        <title>Giant virus diversity and host interactions through global metagenomics.</title>
        <authorList>
            <person name="Schulz F."/>
            <person name="Roux S."/>
            <person name="Paez-Espino D."/>
            <person name="Jungbluth S."/>
            <person name="Walsh D.A."/>
            <person name="Denef V.J."/>
            <person name="McMahon K.D."/>
            <person name="Konstantinidis K.T."/>
            <person name="Eloe-Fadrosh E.A."/>
            <person name="Kyrpides N.C."/>
            <person name="Woyke T."/>
        </authorList>
    </citation>
    <scope>NUCLEOTIDE SEQUENCE</scope>
    <source>
        <strain evidence="12">GVMAG-M-3300025860-12</strain>
    </source>
</reference>
<feature type="domain" description="Coenzyme PQQ synthesis protein F-like C-terminal lobe" evidence="11">
    <location>
        <begin position="741"/>
        <end position="818"/>
    </location>
</feature>
<evidence type="ECO:0000256" key="6">
    <source>
        <dbReference type="ARBA" id="ARBA00022833"/>
    </source>
</evidence>
<dbReference type="GO" id="GO:0051603">
    <property type="term" value="P:proteolysis involved in protein catabolic process"/>
    <property type="evidence" value="ECO:0007669"/>
    <property type="project" value="TreeGrafter"/>
</dbReference>
<evidence type="ECO:0000256" key="1">
    <source>
        <dbReference type="ARBA" id="ARBA00001947"/>
    </source>
</evidence>
<dbReference type="InterPro" id="IPR050626">
    <property type="entry name" value="Peptidase_M16"/>
</dbReference>
<evidence type="ECO:0000259" key="10">
    <source>
        <dbReference type="Pfam" id="PF16187"/>
    </source>
</evidence>
<accession>A0A6C0J3N9</accession>
<evidence type="ECO:0000256" key="4">
    <source>
        <dbReference type="ARBA" id="ARBA00022723"/>
    </source>
</evidence>
<feature type="domain" description="Peptidase M16 N-terminal" evidence="8">
    <location>
        <begin position="26"/>
        <end position="156"/>
    </location>
</feature>
<dbReference type="FunFam" id="3.30.830.10:FF:000012">
    <property type="entry name" value="Protease 3"/>
    <property type="match status" value="1"/>
</dbReference>
<organism evidence="12">
    <name type="scientific">viral metagenome</name>
    <dbReference type="NCBI Taxonomy" id="1070528"/>
    <lineage>
        <taxon>unclassified sequences</taxon>
        <taxon>metagenomes</taxon>
        <taxon>organismal metagenomes</taxon>
    </lineage>
</organism>
<dbReference type="Gene3D" id="3.30.830.10">
    <property type="entry name" value="Metalloenzyme, LuxS/M16 peptidase-like"/>
    <property type="match status" value="4"/>
</dbReference>
<dbReference type="InterPro" id="IPR011249">
    <property type="entry name" value="Metalloenz_LuxS/M16"/>
</dbReference>
<comment type="cofactor">
    <cofactor evidence="1">
        <name>Zn(2+)</name>
        <dbReference type="ChEBI" id="CHEBI:29105"/>
    </cofactor>
</comment>
<dbReference type="InterPro" id="IPR007863">
    <property type="entry name" value="Peptidase_M16_C"/>
</dbReference>
<dbReference type="PROSITE" id="PS00143">
    <property type="entry name" value="INSULINASE"/>
    <property type="match status" value="1"/>
</dbReference>
<evidence type="ECO:0000313" key="12">
    <source>
        <dbReference type="EMBL" id="QHU00279.1"/>
    </source>
</evidence>
<dbReference type="GO" id="GO:0004222">
    <property type="term" value="F:metalloendopeptidase activity"/>
    <property type="evidence" value="ECO:0007669"/>
    <property type="project" value="InterPro"/>
</dbReference>
<sequence length="878" mass="104151">MKIPKTETRKFYSNELDNKIKYTIIQDTNIQNAVVCVCIKAGSIDNPNNYQGLAHFLEHMLFLGSKKYPKENYFDETLRCHGGSSNAYTALYETVYYFSVNNNYFEKILEIFSRFFIDPLFNSSSVSREINAINSEHMKNINNDMWRLNHFIKTLAKKNTIINKFSTGSLETLNKKNIRNEMINFYNNYYCSNNMTVAIISPNSINKTNKIFTNIFNNIPNKIIKKNNIIKQDDFYNNQNMEYQIIPMFDTTEINYIWEIDLPFKYLKNSIFDIIAYTIIGDEEENLERFLFKKGLIKSLSATTLEEGLFLLMINVNKSYNTDIKITFNEINSYVKYYFDNLDKLNWKKLYDYYDKKSKLLFNYTKISDENDLVDVICNNMQYYDKNHYYCGASLIIDKNYSFLEKNLKLLKFDKCFKIYSCSDNLSNHKFKIENYYKFKYKNLKSSQQLSSSFKFNIPTKNDFINIKPKNIKDLDKFEKPKNISTNIYYGGSSKFNTPSVISTIVLRNKTFFDTIENYFSTTIGVRFINYKLSKQFFKEFELGYNINLITNILYTDININITGFNDKYVLFFNNILKYFKELSKQLQSNNDNDYILDLEINNIIENFKNVSKLSPWDYSDILVNQKIIPNDYDYEKKLVFLTKFDKIKLLKLIKQRVIDIFNFENIPKIVLFYGNIKKDTLPKIVNKNIKLPKLNNSKKIQNISVKHPNKNENNNLLMVTFYSGKYNIRNNTLLLIITILMDQPCYDYLRTKQQLGYLVKSGIKLSYPNYYLYIKLQSIKDINILEKNVNVFLNTFKNTILKDLSNNFKTTVKELLEIEETKISELHSLYLNKIKLNTMNIDRKKLMIKELKLITTNDVIKYFNKIIKNKKNIKIYI</sequence>
<dbReference type="Pfam" id="PF05193">
    <property type="entry name" value="Peptidase_M16_C"/>
    <property type="match status" value="1"/>
</dbReference>
<dbReference type="GO" id="GO:0005829">
    <property type="term" value="C:cytosol"/>
    <property type="evidence" value="ECO:0007669"/>
    <property type="project" value="TreeGrafter"/>
</dbReference>
<evidence type="ECO:0000256" key="5">
    <source>
        <dbReference type="ARBA" id="ARBA00022801"/>
    </source>
</evidence>
<dbReference type="AlphaFoldDB" id="A0A6C0J3N9"/>
<keyword evidence="5" id="KW-0378">Hydrolase</keyword>
<evidence type="ECO:0000259" key="9">
    <source>
        <dbReference type="Pfam" id="PF05193"/>
    </source>
</evidence>
<evidence type="ECO:0000256" key="2">
    <source>
        <dbReference type="ARBA" id="ARBA00007261"/>
    </source>
</evidence>
<evidence type="ECO:0000256" key="7">
    <source>
        <dbReference type="ARBA" id="ARBA00023049"/>
    </source>
</evidence>
<proteinExistence type="inferred from homology"/>
<keyword evidence="6" id="KW-0862">Zinc</keyword>
<dbReference type="Pfam" id="PF00675">
    <property type="entry name" value="Peptidase_M16"/>
    <property type="match status" value="1"/>
</dbReference>
<comment type="similarity">
    <text evidence="2">Belongs to the peptidase M16 family.</text>
</comment>
<protein>
    <recommendedName>
        <fullName evidence="13">Peptidase M16 N-terminal domain-containing protein</fullName>
    </recommendedName>
</protein>
<name>A0A6C0J3N9_9ZZZZ</name>
<dbReference type="Pfam" id="PF22456">
    <property type="entry name" value="PqqF-like_C_4"/>
    <property type="match status" value="1"/>
</dbReference>
<evidence type="ECO:0000259" key="11">
    <source>
        <dbReference type="Pfam" id="PF22456"/>
    </source>
</evidence>
<evidence type="ECO:0000259" key="8">
    <source>
        <dbReference type="Pfam" id="PF00675"/>
    </source>
</evidence>
<dbReference type="InterPro" id="IPR001431">
    <property type="entry name" value="Pept_M16_Zn_BS"/>
</dbReference>
<dbReference type="GO" id="GO:0043171">
    <property type="term" value="P:peptide catabolic process"/>
    <property type="evidence" value="ECO:0007669"/>
    <property type="project" value="TreeGrafter"/>
</dbReference>
<dbReference type="PANTHER" id="PTHR43690">
    <property type="entry name" value="NARDILYSIN"/>
    <property type="match status" value="1"/>
</dbReference>
<feature type="domain" description="Peptidase M16 middle/third" evidence="10">
    <location>
        <begin position="362"/>
        <end position="639"/>
    </location>
</feature>
<feature type="domain" description="Peptidase M16 C-terminal" evidence="9">
    <location>
        <begin position="179"/>
        <end position="336"/>
    </location>
</feature>
<keyword evidence="3" id="KW-0645">Protease</keyword>
<dbReference type="SUPFAM" id="SSF63411">
    <property type="entry name" value="LuxS/MPP-like metallohydrolase"/>
    <property type="match status" value="4"/>
</dbReference>
<dbReference type="PANTHER" id="PTHR43690:SF18">
    <property type="entry name" value="INSULIN-DEGRADING ENZYME-RELATED"/>
    <property type="match status" value="1"/>
</dbReference>
<evidence type="ECO:0000256" key="3">
    <source>
        <dbReference type="ARBA" id="ARBA00022670"/>
    </source>
</evidence>
<dbReference type="Pfam" id="PF16187">
    <property type="entry name" value="Peptidase_M16_M"/>
    <property type="match status" value="1"/>
</dbReference>
<evidence type="ECO:0008006" key="13">
    <source>
        <dbReference type="Google" id="ProtNLM"/>
    </source>
</evidence>
<keyword evidence="4" id="KW-0479">Metal-binding</keyword>
<dbReference type="InterPro" id="IPR032632">
    <property type="entry name" value="Peptidase_M16_M"/>
</dbReference>
<dbReference type="InterPro" id="IPR054734">
    <property type="entry name" value="PqqF-like_C_4"/>
</dbReference>
<dbReference type="GO" id="GO:0005739">
    <property type="term" value="C:mitochondrion"/>
    <property type="evidence" value="ECO:0007669"/>
    <property type="project" value="TreeGrafter"/>
</dbReference>
<keyword evidence="7" id="KW-0482">Metalloprotease</keyword>
<dbReference type="EMBL" id="MN740325">
    <property type="protein sequence ID" value="QHU00279.1"/>
    <property type="molecule type" value="Genomic_DNA"/>
</dbReference>
<dbReference type="InterPro" id="IPR011765">
    <property type="entry name" value="Pept_M16_N"/>
</dbReference>